<organism evidence="2 3">
    <name type="scientific">Candidatus Daviesbacteria bacterium GW2011_GWF2_38_6</name>
    <dbReference type="NCBI Taxonomy" id="1618432"/>
    <lineage>
        <taxon>Bacteria</taxon>
        <taxon>Candidatus Daviesiibacteriota</taxon>
    </lineage>
</organism>
<dbReference type="Gene3D" id="3.40.50.1010">
    <property type="entry name" value="5'-nuclease"/>
    <property type="match status" value="1"/>
</dbReference>
<evidence type="ECO:0000313" key="3">
    <source>
        <dbReference type="Proteomes" id="UP000034324"/>
    </source>
</evidence>
<accession>A0A0G0KJZ9</accession>
<feature type="domain" description="PIN" evidence="1">
    <location>
        <begin position="4"/>
        <end position="123"/>
    </location>
</feature>
<sequence length="132" mass="15245">MKLLVDTHVFLWIIFSPKKISSRAKDLLFDPEIAKYISAITFWEVSLKYQLGKLKLTGVLPDELPAVAQKAGFEILNLDAGTASTFYQLPKFKDKDPFDRMLAWQAIRQDCHLLTKDLSFADYRNYGLKTIW</sequence>
<proteinExistence type="predicted"/>
<dbReference type="PANTHER" id="PTHR36173:SF2">
    <property type="entry name" value="RIBONUCLEASE VAPC16"/>
    <property type="match status" value="1"/>
</dbReference>
<dbReference type="Pfam" id="PF01850">
    <property type="entry name" value="PIN"/>
    <property type="match status" value="1"/>
</dbReference>
<dbReference type="PANTHER" id="PTHR36173">
    <property type="entry name" value="RIBONUCLEASE VAPC16-RELATED"/>
    <property type="match status" value="1"/>
</dbReference>
<evidence type="ECO:0000259" key="1">
    <source>
        <dbReference type="Pfam" id="PF01850"/>
    </source>
</evidence>
<evidence type="ECO:0000313" key="2">
    <source>
        <dbReference type="EMBL" id="KKQ79082.1"/>
    </source>
</evidence>
<comment type="caution">
    <text evidence="2">The sequence shown here is derived from an EMBL/GenBank/DDBJ whole genome shotgun (WGS) entry which is preliminary data.</text>
</comment>
<reference evidence="2 3" key="1">
    <citation type="journal article" date="2015" name="Nature">
        <title>rRNA introns, odd ribosomes, and small enigmatic genomes across a large radiation of phyla.</title>
        <authorList>
            <person name="Brown C.T."/>
            <person name="Hug L.A."/>
            <person name="Thomas B.C."/>
            <person name="Sharon I."/>
            <person name="Castelle C.J."/>
            <person name="Singh A."/>
            <person name="Wilkins M.J."/>
            <person name="Williams K.H."/>
            <person name="Banfield J.F."/>
        </authorList>
    </citation>
    <scope>NUCLEOTIDE SEQUENCE [LARGE SCALE GENOMIC DNA]</scope>
</reference>
<dbReference type="Proteomes" id="UP000034324">
    <property type="component" value="Unassembled WGS sequence"/>
</dbReference>
<dbReference type="CDD" id="cd09872">
    <property type="entry name" value="PIN_Sll0205-like"/>
    <property type="match status" value="1"/>
</dbReference>
<gene>
    <name evidence="2" type="ORF">US99_C0003G0003</name>
</gene>
<dbReference type="InterPro" id="IPR041705">
    <property type="entry name" value="PIN_Sll0205"/>
</dbReference>
<dbReference type="InterPro" id="IPR052919">
    <property type="entry name" value="TA_system_RNase"/>
</dbReference>
<dbReference type="EMBL" id="LBVC01000003">
    <property type="protein sequence ID" value="KKQ79082.1"/>
    <property type="molecule type" value="Genomic_DNA"/>
</dbReference>
<dbReference type="InterPro" id="IPR029060">
    <property type="entry name" value="PIN-like_dom_sf"/>
</dbReference>
<dbReference type="SUPFAM" id="SSF88723">
    <property type="entry name" value="PIN domain-like"/>
    <property type="match status" value="1"/>
</dbReference>
<protein>
    <submittedName>
        <fullName evidence="2">PIN domain protein</fullName>
    </submittedName>
</protein>
<dbReference type="AlphaFoldDB" id="A0A0G0KJZ9"/>
<name>A0A0G0KJZ9_9BACT</name>
<dbReference type="InterPro" id="IPR002716">
    <property type="entry name" value="PIN_dom"/>
</dbReference>